<keyword evidence="1" id="KW-0472">Membrane</keyword>
<organism evidence="2 3">
    <name type="scientific">Lysinibacillus fusiformis</name>
    <dbReference type="NCBI Taxonomy" id="28031"/>
    <lineage>
        <taxon>Bacteria</taxon>
        <taxon>Bacillati</taxon>
        <taxon>Bacillota</taxon>
        <taxon>Bacilli</taxon>
        <taxon>Bacillales</taxon>
        <taxon>Bacillaceae</taxon>
        <taxon>Lysinibacillus</taxon>
    </lineage>
</organism>
<keyword evidence="1" id="KW-0812">Transmembrane</keyword>
<dbReference type="RefSeq" id="WP_069482021.1">
    <property type="nucleotide sequence ID" value="NZ_CP130331.1"/>
</dbReference>
<comment type="caution">
    <text evidence="2">The sequence shown here is derived from an EMBL/GenBank/DDBJ whole genome shotgun (WGS) entry which is preliminary data.</text>
</comment>
<dbReference type="EMBL" id="MECQ01000001">
    <property type="protein sequence ID" value="ODV57094.1"/>
    <property type="molecule type" value="Genomic_DNA"/>
</dbReference>
<sequence length="370" mass="42557">MWNNRPIIIRIKRHENVHPFIQALHAQHVPLKRVVFREQEVSFETTMHHLPKIRRIRRGFRLKMAVFYADELQVFRAQVWTLLGLALMIAIPILGAQVIWKVDIDAATPELEQRLGKTFHDTFQLETPLSKKNLPSNTVIRQKLLEQHRELSWVHIEKNGGRVVLRPQESPKQTKQTNEKLASQLVATKSGIITHFDIQNGERKISVNDTAYEGDVLVSGVIESGTNHVFVGAKGEVFADYWLECTFKIPTKITMETLQQKQWRVLVKGIHQEKVDYVQKKDLPNWLDPYVSIVEEQQTKTMQVELDESKIESLLIPLLHEKVIRSLPAKSIIKKENLLQAKWGNGTVEGKVLFLVNENIASPIHGLQGE</sequence>
<dbReference type="AlphaFoldDB" id="A0A1E4R9G0"/>
<protein>
    <submittedName>
        <fullName evidence="2">Stage IV sporulation protein</fullName>
    </submittedName>
</protein>
<keyword evidence="1" id="KW-1133">Transmembrane helix</keyword>
<evidence type="ECO:0000256" key="1">
    <source>
        <dbReference type="SAM" id="Phobius"/>
    </source>
</evidence>
<reference evidence="2 3" key="1">
    <citation type="submission" date="2016-09" db="EMBL/GenBank/DDBJ databases">
        <title>Draft genome sequence of the soil isolate, Lysinibacillus fusiformis M5, a potential hypoxanthine producer.</title>
        <authorList>
            <person name="Gallegos-Monterrosa R."/>
            <person name="Maroti G."/>
            <person name="Balint B."/>
            <person name="Kovacs A.T."/>
        </authorList>
    </citation>
    <scope>NUCLEOTIDE SEQUENCE [LARGE SCALE GENOMIC DNA]</scope>
    <source>
        <strain evidence="2 3">M5</strain>
    </source>
</reference>
<name>A0A1E4R9G0_9BACI</name>
<dbReference type="InterPro" id="IPR010690">
    <property type="entry name" value="YqfD"/>
</dbReference>
<dbReference type="Proteomes" id="UP000094784">
    <property type="component" value="Unassembled WGS sequence"/>
</dbReference>
<evidence type="ECO:0000313" key="3">
    <source>
        <dbReference type="Proteomes" id="UP000094784"/>
    </source>
</evidence>
<accession>A0A1E4R9G0</accession>
<gene>
    <name evidence="2" type="ORF">BG258_14870</name>
</gene>
<dbReference type="OrthoDB" id="1640349at2"/>
<evidence type="ECO:0000313" key="2">
    <source>
        <dbReference type="EMBL" id="ODV57094.1"/>
    </source>
</evidence>
<proteinExistence type="predicted"/>
<feature type="transmembrane region" description="Helical" evidence="1">
    <location>
        <begin position="79"/>
        <end position="100"/>
    </location>
</feature>
<dbReference type="Pfam" id="PF06898">
    <property type="entry name" value="YqfD"/>
    <property type="match status" value="1"/>
</dbReference>